<accession>A0ABM7YEM9</accession>
<dbReference type="InterPro" id="IPR032466">
    <property type="entry name" value="Metal_Hydrolase"/>
</dbReference>
<gene>
    <name evidence="1" type="ORF">MTTB_11470</name>
</gene>
<protein>
    <recommendedName>
        <fullName evidence="3">Amidohydrolase-related domain-containing protein</fullName>
    </recommendedName>
</protein>
<dbReference type="Pfam" id="PF19799">
    <property type="entry name" value="DUF6282"/>
    <property type="match status" value="2"/>
</dbReference>
<reference evidence="1 2" key="1">
    <citation type="submission" date="2022-04" db="EMBL/GenBank/DDBJ databases">
        <title>Complete genome of Methanothermobacter tenebrarum strain RMAS.</title>
        <authorList>
            <person name="Nakamura K."/>
            <person name="Oshima K."/>
            <person name="Hattori M."/>
            <person name="Kamagata Y."/>
            <person name="Takamizawa K."/>
        </authorList>
    </citation>
    <scope>NUCLEOTIDE SEQUENCE [LARGE SCALE GENOMIC DNA]</scope>
    <source>
        <strain evidence="1 2">RMAS</strain>
    </source>
</reference>
<keyword evidence="2" id="KW-1185">Reference proteome</keyword>
<dbReference type="Proteomes" id="UP000831817">
    <property type="component" value="Chromosome"/>
</dbReference>
<dbReference type="PIRSF" id="PIRSF021898">
    <property type="entry name" value="UCP021898"/>
    <property type="match status" value="1"/>
</dbReference>
<dbReference type="InterPro" id="IPR046249">
    <property type="entry name" value="DUF6282"/>
</dbReference>
<evidence type="ECO:0000313" key="2">
    <source>
        <dbReference type="Proteomes" id="UP000831817"/>
    </source>
</evidence>
<name>A0ABM7YEM9_9EURY</name>
<proteinExistence type="predicted"/>
<evidence type="ECO:0008006" key="3">
    <source>
        <dbReference type="Google" id="ProtNLM"/>
    </source>
</evidence>
<organism evidence="1 2">
    <name type="scientific">Methanothermobacter tenebrarum</name>
    <dbReference type="NCBI Taxonomy" id="680118"/>
    <lineage>
        <taxon>Archaea</taxon>
        <taxon>Methanobacteriati</taxon>
        <taxon>Methanobacteriota</taxon>
        <taxon>Methanomada group</taxon>
        <taxon>Methanobacteria</taxon>
        <taxon>Methanobacteriales</taxon>
        <taxon>Methanobacteriaceae</taxon>
        <taxon>Methanothermobacter</taxon>
    </lineage>
</organism>
<dbReference type="InterPro" id="IPR016797">
    <property type="entry name" value="UCP021898"/>
</dbReference>
<dbReference type="EMBL" id="AP025698">
    <property type="protein sequence ID" value="BDH79768.1"/>
    <property type="molecule type" value="Genomic_DNA"/>
</dbReference>
<evidence type="ECO:0000313" key="1">
    <source>
        <dbReference type="EMBL" id="BDH79768.1"/>
    </source>
</evidence>
<dbReference type="SUPFAM" id="SSF51556">
    <property type="entry name" value="Metallo-dependent hydrolases"/>
    <property type="match status" value="1"/>
</dbReference>
<sequence length="259" mass="28698">MVKTCMRRLNVNLQGMIDTHIHPGPDIVPRLLDDIEVARQARLEEMEAIVIKSHVEPTASRARIASKVTGLKVIGGVTLNETIGSLNPSAVEASAELGGRFVWMLTISREKVNLSNVGEVLDVIAEHDLVLATGHLRPYEILELIDLARSTGIQRILVNHPLTGVVGASLEEQREMSRHAILEHCLVACFHEQLPLGRIIEAIEYVGYRKCIIATDLGQEHNPPPVDGLKWFIVSLIQGGLKEKHINWMCSSAPKRLIF</sequence>